<name>A0A4Y2F400_ARAVE</name>
<organism evidence="1 2">
    <name type="scientific">Araneus ventricosus</name>
    <name type="common">Orbweaver spider</name>
    <name type="synonym">Epeira ventricosa</name>
    <dbReference type="NCBI Taxonomy" id="182803"/>
    <lineage>
        <taxon>Eukaryota</taxon>
        <taxon>Metazoa</taxon>
        <taxon>Ecdysozoa</taxon>
        <taxon>Arthropoda</taxon>
        <taxon>Chelicerata</taxon>
        <taxon>Arachnida</taxon>
        <taxon>Araneae</taxon>
        <taxon>Araneomorphae</taxon>
        <taxon>Entelegynae</taxon>
        <taxon>Araneoidea</taxon>
        <taxon>Araneidae</taxon>
        <taxon>Araneus</taxon>
    </lineage>
</organism>
<dbReference type="AlphaFoldDB" id="A0A4Y2F400"/>
<sequence length="91" mass="10578">MITSGENQYPRGPKPVLKSKLPASFCQRIETFWITERAGEKRERCGRTVVPKDECCLKNSFSHSAAEERKMYHEIVPTEDSEWTSEKRQCL</sequence>
<dbReference type="Proteomes" id="UP000499080">
    <property type="component" value="Unassembled WGS sequence"/>
</dbReference>
<comment type="caution">
    <text evidence="1">The sequence shown here is derived from an EMBL/GenBank/DDBJ whole genome shotgun (WGS) entry which is preliminary data.</text>
</comment>
<accession>A0A4Y2F400</accession>
<evidence type="ECO:0000313" key="2">
    <source>
        <dbReference type="Proteomes" id="UP000499080"/>
    </source>
</evidence>
<dbReference type="EMBL" id="BGPR01000807">
    <property type="protein sequence ID" value="GBM36260.1"/>
    <property type="molecule type" value="Genomic_DNA"/>
</dbReference>
<gene>
    <name evidence="1" type="ORF">AVEN_71965_1</name>
</gene>
<keyword evidence="2" id="KW-1185">Reference proteome</keyword>
<reference evidence="1 2" key="1">
    <citation type="journal article" date="2019" name="Sci. Rep.">
        <title>Orb-weaving spider Araneus ventricosus genome elucidates the spidroin gene catalogue.</title>
        <authorList>
            <person name="Kono N."/>
            <person name="Nakamura H."/>
            <person name="Ohtoshi R."/>
            <person name="Moran D.A.P."/>
            <person name="Shinohara A."/>
            <person name="Yoshida Y."/>
            <person name="Fujiwara M."/>
            <person name="Mori M."/>
            <person name="Tomita M."/>
            <person name="Arakawa K."/>
        </authorList>
    </citation>
    <scope>NUCLEOTIDE SEQUENCE [LARGE SCALE GENOMIC DNA]</scope>
</reference>
<protein>
    <submittedName>
        <fullName evidence="1">Uncharacterized protein</fullName>
    </submittedName>
</protein>
<evidence type="ECO:0000313" key="1">
    <source>
        <dbReference type="EMBL" id="GBM36260.1"/>
    </source>
</evidence>
<proteinExistence type="predicted"/>